<evidence type="ECO:0000256" key="6">
    <source>
        <dbReference type="ARBA" id="ARBA00022723"/>
    </source>
</evidence>
<dbReference type="GO" id="GO:0008270">
    <property type="term" value="F:zinc ion binding"/>
    <property type="evidence" value="ECO:0007669"/>
    <property type="project" value="UniProtKB-UniRule"/>
</dbReference>
<dbReference type="Proteomes" id="UP000515934">
    <property type="component" value="Chromosome"/>
</dbReference>
<evidence type="ECO:0000256" key="12">
    <source>
        <dbReference type="ARBA" id="ARBA00047398"/>
    </source>
</evidence>
<dbReference type="InterPro" id="IPR024909">
    <property type="entry name" value="Cys-tRNA/MSH_ligase"/>
</dbReference>
<feature type="binding site" evidence="13">
    <location>
        <position position="248"/>
    </location>
    <ligand>
        <name>Zn(2+)</name>
        <dbReference type="ChEBI" id="CHEBI:29105"/>
    </ligand>
</feature>
<dbReference type="EC" id="6.1.1.16" evidence="13"/>
<evidence type="ECO:0000256" key="10">
    <source>
        <dbReference type="ARBA" id="ARBA00022917"/>
    </source>
</evidence>
<dbReference type="InterPro" id="IPR056411">
    <property type="entry name" value="CysS_C"/>
</dbReference>
<dbReference type="SMART" id="SM00840">
    <property type="entry name" value="DALR_2"/>
    <property type="match status" value="1"/>
</dbReference>
<dbReference type="CDD" id="cd00672">
    <property type="entry name" value="CysRS_core"/>
    <property type="match status" value="1"/>
</dbReference>
<evidence type="ECO:0000259" key="14">
    <source>
        <dbReference type="SMART" id="SM00840"/>
    </source>
</evidence>
<feature type="domain" description="Cysteinyl-tRNA synthetase class Ia DALR" evidence="14">
    <location>
        <begin position="359"/>
        <end position="420"/>
    </location>
</feature>
<gene>
    <name evidence="13" type="primary">cysS</name>
    <name evidence="15" type="ORF">H9L06_09770</name>
</gene>
<dbReference type="PRINTS" id="PR00983">
    <property type="entry name" value="TRNASYNTHCYS"/>
</dbReference>
<dbReference type="InterPro" id="IPR009080">
    <property type="entry name" value="tRNAsynth_Ia_anticodon-bd"/>
</dbReference>
<evidence type="ECO:0000256" key="3">
    <source>
        <dbReference type="ARBA" id="ARBA00011245"/>
    </source>
</evidence>
<comment type="catalytic activity">
    <reaction evidence="12 13">
        <text>tRNA(Cys) + L-cysteine + ATP = L-cysteinyl-tRNA(Cys) + AMP + diphosphate</text>
        <dbReference type="Rhea" id="RHEA:17773"/>
        <dbReference type="Rhea" id="RHEA-COMP:9661"/>
        <dbReference type="Rhea" id="RHEA-COMP:9679"/>
        <dbReference type="ChEBI" id="CHEBI:30616"/>
        <dbReference type="ChEBI" id="CHEBI:33019"/>
        <dbReference type="ChEBI" id="CHEBI:35235"/>
        <dbReference type="ChEBI" id="CHEBI:78442"/>
        <dbReference type="ChEBI" id="CHEBI:78517"/>
        <dbReference type="ChEBI" id="CHEBI:456215"/>
        <dbReference type="EC" id="6.1.1.16"/>
    </reaction>
</comment>
<organism evidence="15 16">
    <name type="scientific">Leucobacter denitrificans</name>
    <dbReference type="NCBI Taxonomy" id="683042"/>
    <lineage>
        <taxon>Bacteria</taxon>
        <taxon>Bacillati</taxon>
        <taxon>Actinomycetota</taxon>
        <taxon>Actinomycetes</taxon>
        <taxon>Micrococcales</taxon>
        <taxon>Microbacteriaceae</taxon>
        <taxon>Leucobacter</taxon>
    </lineage>
</organism>
<feature type="binding site" evidence="13">
    <location>
        <position position="244"/>
    </location>
    <ligand>
        <name>Zn(2+)</name>
        <dbReference type="ChEBI" id="CHEBI:29105"/>
    </ligand>
</feature>
<keyword evidence="8 13" id="KW-0862">Zinc</keyword>
<dbReference type="HAMAP" id="MF_00041">
    <property type="entry name" value="Cys_tRNA_synth"/>
    <property type="match status" value="1"/>
</dbReference>
<keyword evidence="11 13" id="KW-0030">Aminoacyl-tRNA synthetase</keyword>
<sequence>MTQRIYDSREQAVVDFTPRQAGKVGMYVCGPTVQSSPHIGHLRSALVYDQMRRWLTATGHDVTLIRNVTDIDDKILDNARAAQQQGGAEEWWALAYRVEREFTAVYDALGILAPTYEPRATANIREMIDLIERLIERGHAYQADDGSASVYFDTATWADYGELTRQKRDQMEDAADSEPVGKRDPRDFALWKAYRDHEPATASWDSPWGRGRPGWHIECSAMAARYLGESFDIHGGGLDLRFPHHENEMAQSKAAGQEFAKHWIHNGLVNIGSQKMSKSLGNSLFAAELLQQTRPIVMRYFLGSAHYRSVLDFSETSLAEAAAAFERIEGFLARAESSLSGVDLAPLSGSATVGDLPAEFTAAMLDDFGIPQALAALHGAVRAGNTALDAGETEAAARCAAEVVAMLDVLGLDPRDAAWADRSATGDAAATTALDALVNALIEQRAQARADKDFATSDQIRDRLSAAGITLEDSSNGTRWSLT</sequence>
<dbReference type="FunFam" id="3.40.50.620:FF:000068">
    <property type="entry name" value="Cysteine--tRNA ligase"/>
    <property type="match status" value="1"/>
</dbReference>
<dbReference type="PANTHER" id="PTHR10890">
    <property type="entry name" value="CYSTEINYL-TRNA SYNTHETASE"/>
    <property type="match status" value="1"/>
</dbReference>
<keyword evidence="6 13" id="KW-0479">Metal-binding</keyword>
<evidence type="ECO:0000256" key="8">
    <source>
        <dbReference type="ARBA" id="ARBA00022833"/>
    </source>
</evidence>
<dbReference type="Pfam" id="PF09190">
    <property type="entry name" value="DALR_2"/>
    <property type="match status" value="1"/>
</dbReference>
<dbReference type="InterPro" id="IPR015273">
    <property type="entry name" value="Cys-tRNA-synt_Ia_DALR"/>
</dbReference>
<dbReference type="InterPro" id="IPR014729">
    <property type="entry name" value="Rossmann-like_a/b/a_fold"/>
</dbReference>
<comment type="subunit">
    <text evidence="3 13">Monomer.</text>
</comment>
<feature type="binding site" evidence="13">
    <location>
        <position position="29"/>
    </location>
    <ligand>
        <name>Zn(2+)</name>
        <dbReference type="ChEBI" id="CHEBI:29105"/>
    </ligand>
</feature>
<evidence type="ECO:0000256" key="4">
    <source>
        <dbReference type="ARBA" id="ARBA00022490"/>
    </source>
</evidence>
<keyword evidence="4 13" id="KW-0963">Cytoplasm</keyword>
<evidence type="ECO:0000256" key="1">
    <source>
        <dbReference type="ARBA" id="ARBA00004496"/>
    </source>
</evidence>
<name>A0A7G9S3U8_9MICO</name>
<feature type="short sequence motif" description="'HIGH' region" evidence="13">
    <location>
        <begin position="31"/>
        <end position="41"/>
    </location>
</feature>
<comment type="subcellular location">
    <subcellularLocation>
        <location evidence="1 13">Cytoplasm</location>
    </subcellularLocation>
</comment>
<dbReference type="NCBIfam" id="TIGR00435">
    <property type="entry name" value="cysS"/>
    <property type="match status" value="1"/>
</dbReference>
<dbReference type="GO" id="GO:0005829">
    <property type="term" value="C:cytosol"/>
    <property type="evidence" value="ECO:0007669"/>
    <property type="project" value="TreeGrafter"/>
</dbReference>
<dbReference type="SUPFAM" id="SSF52374">
    <property type="entry name" value="Nucleotidylyl transferase"/>
    <property type="match status" value="1"/>
</dbReference>
<evidence type="ECO:0000256" key="9">
    <source>
        <dbReference type="ARBA" id="ARBA00022840"/>
    </source>
</evidence>
<evidence type="ECO:0000256" key="7">
    <source>
        <dbReference type="ARBA" id="ARBA00022741"/>
    </source>
</evidence>
<dbReference type="AlphaFoldDB" id="A0A7G9S3U8"/>
<dbReference type="RefSeq" id="WP_187554993.1">
    <property type="nucleotide sequence ID" value="NZ_CP060716.1"/>
</dbReference>
<keyword evidence="7 13" id="KW-0547">Nucleotide-binding</keyword>
<keyword evidence="16" id="KW-1185">Reference proteome</keyword>
<accession>A0A7G9S3U8</accession>
<evidence type="ECO:0000313" key="15">
    <source>
        <dbReference type="EMBL" id="QNN62523.1"/>
    </source>
</evidence>
<evidence type="ECO:0000313" key="16">
    <source>
        <dbReference type="Proteomes" id="UP000515934"/>
    </source>
</evidence>
<dbReference type="GO" id="GO:0004817">
    <property type="term" value="F:cysteine-tRNA ligase activity"/>
    <property type="evidence" value="ECO:0007669"/>
    <property type="project" value="UniProtKB-UniRule"/>
</dbReference>
<keyword evidence="5 13" id="KW-0436">Ligase</keyword>
<dbReference type="Gene3D" id="3.40.50.620">
    <property type="entry name" value="HUPs"/>
    <property type="match status" value="1"/>
</dbReference>
<dbReference type="SUPFAM" id="SSF47323">
    <property type="entry name" value="Anticodon-binding domain of a subclass of class I aminoacyl-tRNA synthetases"/>
    <property type="match status" value="1"/>
</dbReference>
<dbReference type="KEGG" id="ldn:H9L06_09770"/>
<evidence type="ECO:0000256" key="11">
    <source>
        <dbReference type="ARBA" id="ARBA00023146"/>
    </source>
</evidence>
<dbReference type="Pfam" id="PF01406">
    <property type="entry name" value="tRNA-synt_1e"/>
    <property type="match status" value="1"/>
</dbReference>
<feature type="short sequence motif" description="'KMSKS' region" evidence="13">
    <location>
        <begin position="275"/>
        <end position="279"/>
    </location>
</feature>
<dbReference type="Gene3D" id="1.20.120.1910">
    <property type="entry name" value="Cysteine-tRNA ligase, C-terminal anti-codon recognition domain"/>
    <property type="match status" value="1"/>
</dbReference>
<keyword evidence="9 13" id="KW-0067">ATP-binding</keyword>
<evidence type="ECO:0000256" key="13">
    <source>
        <dbReference type="HAMAP-Rule" id="MF_00041"/>
    </source>
</evidence>
<evidence type="ECO:0000256" key="5">
    <source>
        <dbReference type="ARBA" id="ARBA00022598"/>
    </source>
</evidence>
<protein>
    <recommendedName>
        <fullName evidence="13">Cysteine--tRNA ligase</fullName>
        <ecNumber evidence="13">6.1.1.16</ecNumber>
    </recommendedName>
    <alternativeName>
        <fullName evidence="13">Cysteinyl-tRNA synthetase</fullName>
        <shortName evidence="13">CysRS</shortName>
    </alternativeName>
</protein>
<feature type="binding site" evidence="13">
    <location>
        <position position="278"/>
    </location>
    <ligand>
        <name>ATP</name>
        <dbReference type="ChEBI" id="CHEBI:30616"/>
    </ligand>
</feature>
<feature type="binding site" evidence="13">
    <location>
        <position position="219"/>
    </location>
    <ligand>
        <name>Zn(2+)</name>
        <dbReference type="ChEBI" id="CHEBI:29105"/>
    </ligand>
</feature>
<proteinExistence type="inferred from homology"/>
<evidence type="ECO:0000256" key="2">
    <source>
        <dbReference type="ARBA" id="ARBA00005594"/>
    </source>
</evidence>
<dbReference type="InterPro" id="IPR032678">
    <property type="entry name" value="tRNA-synt_1_cat_dom"/>
</dbReference>
<dbReference type="GO" id="GO:0005524">
    <property type="term" value="F:ATP binding"/>
    <property type="evidence" value="ECO:0007669"/>
    <property type="project" value="UniProtKB-UniRule"/>
</dbReference>
<comment type="similarity">
    <text evidence="2 13">Belongs to the class-I aminoacyl-tRNA synthetase family.</text>
</comment>
<dbReference type="GO" id="GO:0006423">
    <property type="term" value="P:cysteinyl-tRNA aminoacylation"/>
    <property type="evidence" value="ECO:0007669"/>
    <property type="project" value="UniProtKB-UniRule"/>
</dbReference>
<comment type="cofactor">
    <cofactor evidence="13">
        <name>Zn(2+)</name>
        <dbReference type="ChEBI" id="CHEBI:29105"/>
    </cofactor>
    <text evidence="13">Binds 1 zinc ion per subunit.</text>
</comment>
<dbReference type="Pfam" id="PF23493">
    <property type="entry name" value="CysS_C"/>
    <property type="match status" value="1"/>
</dbReference>
<dbReference type="EMBL" id="CP060716">
    <property type="protein sequence ID" value="QNN62523.1"/>
    <property type="molecule type" value="Genomic_DNA"/>
</dbReference>
<dbReference type="InterPro" id="IPR015803">
    <property type="entry name" value="Cys-tRNA-ligase"/>
</dbReference>
<dbReference type="PANTHER" id="PTHR10890:SF30">
    <property type="entry name" value="CYSTEINE--TRNA LIGASE"/>
    <property type="match status" value="1"/>
</dbReference>
<reference evidence="15 16" key="1">
    <citation type="submission" date="2020-08" db="EMBL/GenBank/DDBJ databases">
        <title>Genome sequence of Leucobacter denitrificans KACC 14055T.</title>
        <authorList>
            <person name="Hyun D.-W."/>
            <person name="Bae J.-W."/>
        </authorList>
    </citation>
    <scope>NUCLEOTIDE SEQUENCE [LARGE SCALE GENOMIC DNA]</scope>
    <source>
        <strain evidence="15 16">KACC 14055</strain>
    </source>
</reference>
<keyword evidence="10 13" id="KW-0648">Protein biosynthesis</keyword>